<name>A0A8C3UU38_CATUS</name>
<evidence type="ECO:0000313" key="2">
    <source>
        <dbReference type="Ensembl" id="ENSCUSP00005020946.1"/>
    </source>
</evidence>
<reference evidence="2" key="3">
    <citation type="submission" date="2025-09" db="UniProtKB">
        <authorList>
            <consortium name="Ensembl"/>
        </authorList>
    </citation>
    <scope>IDENTIFICATION</scope>
</reference>
<keyword evidence="3" id="KW-1185">Reference proteome</keyword>
<evidence type="ECO:0000256" key="1">
    <source>
        <dbReference type="SAM" id="MobiDB-lite"/>
    </source>
</evidence>
<proteinExistence type="predicted"/>
<feature type="region of interest" description="Disordered" evidence="1">
    <location>
        <begin position="1"/>
        <end position="24"/>
    </location>
</feature>
<dbReference type="PANTHER" id="PTHR23313">
    <property type="entry name" value="TSEC1-RELATED"/>
    <property type="match status" value="1"/>
</dbReference>
<evidence type="ECO:0000313" key="3">
    <source>
        <dbReference type="Proteomes" id="UP000694563"/>
    </source>
</evidence>
<accession>A0A8C3UU38</accession>
<reference evidence="2" key="2">
    <citation type="submission" date="2025-08" db="UniProtKB">
        <authorList>
            <consortium name="Ensembl"/>
        </authorList>
    </citation>
    <scope>IDENTIFICATION</scope>
</reference>
<evidence type="ECO:0008006" key="4">
    <source>
        <dbReference type="Google" id="ProtNLM"/>
    </source>
</evidence>
<dbReference type="Proteomes" id="UP000694563">
    <property type="component" value="Chromosome 12"/>
</dbReference>
<dbReference type="PANTHER" id="PTHR23313:SF0">
    <property type="entry name" value="TESTIS-EXPRESSED PROTEIN 9"/>
    <property type="match status" value="1"/>
</dbReference>
<sequence>MQQSQTEKYKMLSQEANKKSEGLQQEVTALEKELENLKRAQKQAAATQSATEVRLNRALEEVEKYKVELNKLKQSNKMHIEAAKMLSFTEEEFMKALEWGNY</sequence>
<dbReference type="AlphaFoldDB" id="A0A8C3UU38"/>
<organism evidence="2 3">
    <name type="scientific">Catharus ustulatus</name>
    <name type="common">Russet-backed thrush</name>
    <name type="synonym">Hylocichla ustulatus</name>
    <dbReference type="NCBI Taxonomy" id="91951"/>
    <lineage>
        <taxon>Eukaryota</taxon>
        <taxon>Metazoa</taxon>
        <taxon>Chordata</taxon>
        <taxon>Craniata</taxon>
        <taxon>Vertebrata</taxon>
        <taxon>Euteleostomi</taxon>
        <taxon>Archelosauria</taxon>
        <taxon>Archosauria</taxon>
        <taxon>Dinosauria</taxon>
        <taxon>Saurischia</taxon>
        <taxon>Theropoda</taxon>
        <taxon>Coelurosauria</taxon>
        <taxon>Aves</taxon>
        <taxon>Neognathae</taxon>
        <taxon>Neoaves</taxon>
        <taxon>Telluraves</taxon>
        <taxon>Australaves</taxon>
        <taxon>Passeriformes</taxon>
        <taxon>Turdidae</taxon>
        <taxon>Catharus</taxon>
    </lineage>
</organism>
<protein>
    <recommendedName>
        <fullName evidence="4">Testis expressed 9</fullName>
    </recommendedName>
</protein>
<reference evidence="2" key="1">
    <citation type="submission" date="2020-10" db="EMBL/GenBank/DDBJ databases">
        <title>Catharus ustulatus (Swainson's thrush) genome, bCatUst1, primary haplotype v2.</title>
        <authorList>
            <person name="Delmore K."/>
            <person name="Vafadar M."/>
            <person name="Formenti G."/>
            <person name="Chow W."/>
            <person name="Pelan S."/>
            <person name="Howe K."/>
            <person name="Rhie A."/>
            <person name="Mountcastle J."/>
            <person name="Haase B."/>
            <person name="Fedrigo O."/>
            <person name="Jarvis E.D."/>
        </authorList>
    </citation>
    <scope>NUCLEOTIDE SEQUENCE [LARGE SCALE GENOMIC DNA]</scope>
</reference>
<dbReference type="Ensembl" id="ENSCUST00005021714.1">
    <property type="protein sequence ID" value="ENSCUSP00005020946.1"/>
    <property type="gene ID" value="ENSCUSG00005013353.1"/>
</dbReference>